<dbReference type="OrthoDB" id="6369083at2759"/>
<dbReference type="AlphaFoldDB" id="A0A8B7N4E5"/>
<proteinExistence type="predicted"/>
<dbReference type="Proteomes" id="UP000694843">
    <property type="component" value="Unplaced"/>
</dbReference>
<feature type="compositionally biased region" description="Low complexity" evidence="1">
    <location>
        <begin position="539"/>
        <end position="570"/>
    </location>
</feature>
<accession>A0A8B7N4E5</accession>
<evidence type="ECO:0000256" key="1">
    <source>
        <dbReference type="SAM" id="MobiDB-lite"/>
    </source>
</evidence>
<feature type="region of interest" description="Disordered" evidence="1">
    <location>
        <begin position="369"/>
        <end position="397"/>
    </location>
</feature>
<feature type="compositionally biased region" description="Low complexity" evidence="1">
    <location>
        <begin position="1"/>
        <end position="21"/>
    </location>
</feature>
<dbReference type="RefSeq" id="XP_018008134.1">
    <property type="nucleotide sequence ID" value="XM_018152645.2"/>
</dbReference>
<dbReference type="GeneID" id="108665839"/>
<name>A0A8B7N4E5_HYAAZ</name>
<organism evidence="2 3">
    <name type="scientific">Hyalella azteca</name>
    <name type="common">Amphipod</name>
    <dbReference type="NCBI Taxonomy" id="294128"/>
    <lineage>
        <taxon>Eukaryota</taxon>
        <taxon>Metazoa</taxon>
        <taxon>Ecdysozoa</taxon>
        <taxon>Arthropoda</taxon>
        <taxon>Crustacea</taxon>
        <taxon>Multicrustacea</taxon>
        <taxon>Malacostraca</taxon>
        <taxon>Eumalacostraca</taxon>
        <taxon>Peracarida</taxon>
        <taxon>Amphipoda</taxon>
        <taxon>Senticaudata</taxon>
        <taxon>Talitrida</taxon>
        <taxon>Talitroidea</taxon>
        <taxon>Hyalellidae</taxon>
        <taxon>Hyalella</taxon>
    </lineage>
</organism>
<feature type="region of interest" description="Disordered" evidence="1">
    <location>
        <begin position="163"/>
        <end position="188"/>
    </location>
</feature>
<feature type="region of interest" description="Disordered" evidence="1">
    <location>
        <begin position="1"/>
        <end position="27"/>
    </location>
</feature>
<feature type="region of interest" description="Disordered" evidence="1">
    <location>
        <begin position="525"/>
        <end position="614"/>
    </location>
</feature>
<reference evidence="3" key="1">
    <citation type="submission" date="2025-08" db="UniProtKB">
        <authorList>
            <consortium name="RefSeq"/>
        </authorList>
    </citation>
    <scope>IDENTIFICATION</scope>
    <source>
        <tissue evidence="3">Whole organism</tissue>
    </source>
</reference>
<protein>
    <submittedName>
        <fullName evidence="3">Mucin-5AC</fullName>
    </submittedName>
</protein>
<keyword evidence="2" id="KW-1185">Reference proteome</keyword>
<evidence type="ECO:0000313" key="2">
    <source>
        <dbReference type="Proteomes" id="UP000694843"/>
    </source>
</evidence>
<feature type="compositionally biased region" description="Polar residues" evidence="1">
    <location>
        <begin position="577"/>
        <end position="591"/>
    </location>
</feature>
<evidence type="ECO:0000313" key="3">
    <source>
        <dbReference type="RefSeq" id="XP_018008134.1"/>
    </source>
</evidence>
<feature type="compositionally biased region" description="Low complexity" evidence="1">
    <location>
        <begin position="592"/>
        <end position="607"/>
    </location>
</feature>
<feature type="compositionally biased region" description="Polar residues" evidence="1">
    <location>
        <begin position="163"/>
        <end position="186"/>
    </location>
</feature>
<sequence length="707" mass="75810">MVSGVYHSRSTSSSSMGSIYSPTHVQKSNGRFDRTVSYQLYQRGQQRPLHLDSTNLDYSKQLHVETSVEYDLPSHIYPPKDAEPILMIDTEFHRKKKRVKASASTSLSFLAGGSQAGTRISNGTSSTSSTSTYCTRSTIDGEDNEPCFCHGCRLAIITGNVTSRRQTNSSSSHPQPNIPSFPSTSAYAPRNPKGCSIPIITVDSPTLPPAKPTPVLKSTKKSKAVTSVEANIQELHQRYQQYQQLPQPTSQLLYPLPPPSYATATATTNLYAFAGTRTACTTNLCQNAMCTTCTTPMVGAGPPDLVPHAIATAHIVRSRGSPKLRTRRHLPASTNTHLPQYLRRPRANTIGHASTTQQVPITTTTITTTSYLPDPKITTPGKPPRDTPSLLPRDTPSLLSCGGPALLSCGPESAVRGLTISAGRGAPPTPAVPQRGAYSLDTRVGDTAQLYPTPITPADLTVDGDYYQRLTTAQMDTSISQLIDGHTSLAATSDDPSSSITAIMSTMFATQSSDLRLFLQNEDDSSSRYARQRLNPSTLSRNLTSSARNLSSSSRNLSSSSRNISSSARNPNPEPISLQTYHRIPSNTRPDSATSASSSGTSTPSSARPHVMSSVVGPGSPYPAGNYYNSREFSSFFEGNFAAASPHSHSSGSLFAAQPLSHVGNVLGVSTPPQSTIPSTPSTPGSNTFFTTMYSHLNNQPIYNLVY</sequence>
<dbReference type="KEGG" id="hazt:108665839"/>
<gene>
    <name evidence="3" type="primary">LOC108665839</name>
</gene>